<dbReference type="GO" id="GO:0016020">
    <property type="term" value="C:membrane"/>
    <property type="evidence" value="ECO:0007669"/>
    <property type="project" value="UniProtKB-SubCell"/>
</dbReference>
<dbReference type="PANTHER" id="PTHR43791">
    <property type="entry name" value="PERMEASE-RELATED"/>
    <property type="match status" value="1"/>
</dbReference>
<dbReference type="Pfam" id="PF07690">
    <property type="entry name" value="MFS_1"/>
    <property type="match status" value="1"/>
</dbReference>
<keyword evidence="3 7" id="KW-0812">Transmembrane</keyword>
<gene>
    <name evidence="9" type="ORF">OOW_P131scaffold00620g4</name>
</gene>
<proteinExistence type="predicted"/>
<dbReference type="InterPro" id="IPR036259">
    <property type="entry name" value="MFS_trans_sf"/>
</dbReference>
<feature type="transmembrane region" description="Helical" evidence="7">
    <location>
        <begin position="286"/>
        <end position="306"/>
    </location>
</feature>
<feature type="transmembrane region" description="Helical" evidence="7">
    <location>
        <begin position="214"/>
        <end position="236"/>
    </location>
</feature>
<feature type="transmembrane region" description="Helical" evidence="7">
    <location>
        <begin position="50"/>
        <end position="67"/>
    </location>
</feature>
<evidence type="ECO:0000256" key="4">
    <source>
        <dbReference type="ARBA" id="ARBA00022989"/>
    </source>
</evidence>
<evidence type="ECO:0000256" key="6">
    <source>
        <dbReference type="SAM" id="MobiDB-lite"/>
    </source>
</evidence>
<evidence type="ECO:0000256" key="1">
    <source>
        <dbReference type="ARBA" id="ARBA00004141"/>
    </source>
</evidence>
<feature type="compositionally biased region" description="Low complexity" evidence="6">
    <location>
        <begin position="21"/>
        <end position="30"/>
    </location>
</feature>
<dbReference type="EMBL" id="JH795593">
    <property type="protein sequence ID" value="ELQ64448.1"/>
    <property type="molecule type" value="Genomic_DNA"/>
</dbReference>
<organism>
    <name type="scientific">Pyricularia oryzae (strain P131)</name>
    <name type="common">Rice blast fungus</name>
    <name type="synonym">Magnaporthe oryzae</name>
    <dbReference type="NCBI Taxonomy" id="1143193"/>
    <lineage>
        <taxon>Eukaryota</taxon>
        <taxon>Fungi</taxon>
        <taxon>Dikarya</taxon>
        <taxon>Ascomycota</taxon>
        <taxon>Pezizomycotina</taxon>
        <taxon>Sordariomycetes</taxon>
        <taxon>Sordariomycetidae</taxon>
        <taxon>Magnaporthales</taxon>
        <taxon>Pyriculariaceae</taxon>
        <taxon>Pyricularia</taxon>
    </lineage>
</organism>
<accession>L7J8L3</accession>
<dbReference type="PROSITE" id="PS50850">
    <property type="entry name" value="MFS"/>
    <property type="match status" value="1"/>
</dbReference>
<dbReference type="InterPro" id="IPR011701">
    <property type="entry name" value="MFS"/>
</dbReference>
<keyword evidence="5 7" id="KW-0472">Membrane</keyword>
<evidence type="ECO:0000256" key="7">
    <source>
        <dbReference type="SAM" id="Phobius"/>
    </source>
</evidence>
<feature type="transmembrane region" description="Helical" evidence="7">
    <location>
        <begin position="352"/>
        <end position="370"/>
    </location>
</feature>
<feature type="transmembrane region" description="Helical" evidence="7">
    <location>
        <begin position="120"/>
        <end position="139"/>
    </location>
</feature>
<protein>
    <submittedName>
        <fullName evidence="9">Phthalate transporter</fullName>
    </submittedName>
</protein>
<sequence>MERDEKTSVEMREAQSAEKVSPPAAAPAFDFASRDPDQLAEQKKKLLRKVDGRLLPLLILMYLFNFLDRSNLAQARQGTLEADLGMTGTDFNLATSIFFIGYLLMQLPSNLIITRVRPSLYLAGVTVLWGVVSACNGATRKFTDLIVVRFFLGFVEAPFFPGVIFLMSSWYTRAELTRRVAWFYSGSALANMFGGLLAAGILGNMHNTQGIAGWRWLFIIEGVVTVFIGLCAGYFLPDYPQNTRWLTEEERALASYRLLEDIDEADEATATSVWHGVKLALKDYRLYLFVLLQHLSLLSQTFQYFFPSIVGTLGYGSIVTLLLTVPVWFATFLTTIAATFSASRTNDRSLHIIGLMLVATVGNVIATATSNLAARFFAMFLMPMGSVSAFVIIVPWIANSFPRPLVKRSACVAIANMIGNTASAYGSYMYPASAAPQYVPGGSANAVISLTVAILALVLRWLHQRENDKLERAEVEAGSGNLAETQTKSGFRFIY</sequence>
<dbReference type="PANTHER" id="PTHR43791:SF20">
    <property type="entry name" value="TRANSPORTER, PUTATIVE (AFU_ORTHOLOGUE AFUA_3G14670)-RELATED"/>
    <property type="match status" value="1"/>
</dbReference>
<evidence type="ECO:0000259" key="8">
    <source>
        <dbReference type="PROSITE" id="PS50850"/>
    </source>
</evidence>
<comment type="subcellular location">
    <subcellularLocation>
        <location evidence="1">Membrane</location>
        <topology evidence="1">Multi-pass membrane protein</topology>
    </subcellularLocation>
</comment>
<keyword evidence="4 7" id="KW-1133">Transmembrane helix</keyword>
<feature type="compositionally biased region" description="Basic and acidic residues" evidence="6">
    <location>
        <begin position="1"/>
        <end position="16"/>
    </location>
</feature>
<keyword evidence="2" id="KW-0813">Transport</keyword>
<feature type="transmembrane region" description="Helical" evidence="7">
    <location>
        <begin position="442"/>
        <end position="462"/>
    </location>
</feature>
<feature type="transmembrane region" description="Helical" evidence="7">
    <location>
        <begin position="376"/>
        <end position="398"/>
    </location>
</feature>
<feature type="region of interest" description="Disordered" evidence="6">
    <location>
        <begin position="1"/>
        <end position="30"/>
    </location>
</feature>
<feature type="transmembrane region" description="Helical" evidence="7">
    <location>
        <begin position="410"/>
        <end position="430"/>
    </location>
</feature>
<dbReference type="SUPFAM" id="SSF103473">
    <property type="entry name" value="MFS general substrate transporter"/>
    <property type="match status" value="1"/>
</dbReference>
<dbReference type="FunFam" id="1.20.1250.20:FF:000013">
    <property type="entry name" value="MFS general substrate transporter"/>
    <property type="match status" value="1"/>
</dbReference>
<feature type="transmembrane region" description="Helical" evidence="7">
    <location>
        <begin position="318"/>
        <end position="340"/>
    </location>
</feature>
<feature type="domain" description="Major facilitator superfamily (MFS) profile" evidence="8">
    <location>
        <begin position="54"/>
        <end position="468"/>
    </location>
</feature>
<dbReference type="AlphaFoldDB" id="L7J8L3"/>
<evidence type="ECO:0000256" key="2">
    <source>
        <dbReference type="ARBA" id="ARBA00022448"/>
    </source>
</evidence>
<evidence type="ECO:0000256" key="3">
    <source>
        <dbReference type="ARBA" id="ARBA00022692"/>
    </source>
</evidence>
<dbReference type="InterPro" id="IPR020846">
    <property type="entry name" value="MFS_dom"/>
</dbReference>
<feature type="transmembrane region" description="Helical" evidence="7">
    <location>
        <begin position="93"/>
        <end position="113"/>
    </location>
</feature>
<feature type="transmembrane region" description="Helical" evidence="7">
    <location>
        <begin position="180"/>
        <end position="202"/>
    </location>
</feature>
<name>L7J8L3_PYRO1</name>
<dbReference type="FunFam" id="1.20.1250.20:FF:000057">
    <property type="entry name" value="MFS general substrate transporter"/>
    <property type="match status" value="1"/>
</dbReference>
<dbReference type="Gene3D" id="1.20.1250.20">
    <property type="entry name" value="MFS general substrate transporter like domains"/>
    <property type="match status" value="2"/>
</dbReference>
<reference evidence="9" key="1">
    <citation type="journal article" date="2012" name="PLoS Genet.">
        <title>Comparative analysis of the genomes of two field isolates of the rice blast fungus Magnaporthe oryzae.</title>
        <authorList>
            <person name="Xue M."/>
            <person name="Yang J."/>
            <person name="Li Z."/>
            <person name="Hu S."/>
            <person name="Yao N."/>
            <person name="Dean R.A."/>
            <person name="Zhao W."/>
            <person name="Shen M."/>
            <person name="Zhang H."/>
            <person name="Li C."/>
            <person name="Liu L."/>
            <person name="Cao L."/>
            <person name="Xu X."/>
            <person name="Xing Y."/>
            <person name="Hsiang T."/>
            <person name="Zhang Z."/>
            <person name="Xu J.R."/>
            <person name="Peng Y.L."/>
        </authorList>
    </citation>
    <scope>NUCLEOTIDE SEQUENCE [LARGE SCALE GENOMIC DNA]</scope>
    <source>
        <strain evidence="9">P131</strain>
    </source>
</reference>
<evidence type="ECO:0000313" key="9">
    <source>
        <dbReference type="EMBL" id="ELQ64448.1"/>
    </source>
</evidence>
<evidence type="ECO:0000256" key="5">
    <source>
        <dbReference type="ARBA" id="ARBA00023136"/>
    </source>
</evidence>
<feature type="transmembrane region" description="Helical" evidence="7">
    <location>
        <begin position="145"/>
        <end position="168"/>
    </location>
</feature>
<dbReference type="GO" id="GO:0022857">
    <property type="term" value="F:transmembrane transporter activity"/>
    <property type="evidence" value="ECO:0007669"/>
    <property type="project" value="InterPro"/>
</dbReference>